<evidence type="ECO:0000313" key="3">
    <source>
        <dbReference type="EMBL" id="KAK3323060.1"/>
    </source>
</evidence>
<gene>
    <name evidence="3" type="ORF">B0H66DRAFT_473748</name>
</gene>
<name>A0AAE0M8Q6_9PEZI</name>
<feature type="signal peptide" evidence="2">
    <location>
        <begin position="1"/>
        <end position="23"/>
    </location>
</feature>
<reference evidence="3" key="2">
    <citation type="submission" date="2023-06" db="EMBL/GenBank/DDBJ databases">
        <authorList>
            <consortium name="Lawrence Berkeley National Laboratory"/>
            <person name="Haridas S."/>
            <person name="Hensen N."/>
            <person name="Bonometti L."/>
            <person name="Westerberg I."/>
            <person name="Brannstrom I.O."/>
            <person name="Guillou S."/>
            <person name="Cros-Aarteil S."/>
            <person name="Calhoun S."/>
            <person name="Kuo A."/>
            <person name="Mondo S."/>
            <person name="Pangilinan J."/>
            <person name="Riley R."/>
            <person name="Labutti K."/>
            <person name="Andreopoulos B."/>
            <person name="Lipzen A."/>
            <person name="Chen C."/>
            <person name="Yanf M."/>
            <person name="Daum C."/>
            <person name="Ng V."/>
            <person name="Clum A."/>
            <person name="Steindorff A."/>
            <person name="Ohm R."/>
            <person name="Martin F."/>
            <person name="Silar P."/>
            <person name="Natvig D."/>
            <person name="Lalanne C."/>
            <person name="Gautier V."/>
            <person name="Ament-Velasquez S.L."/>
            <person name="Kruys A."/>
            <person name="Hutchinson M.I."/>
            <person name="Powell A.J."/>
            <person name="Barry K."/>
            <person name="Miller A.N."/>
            <person name="Grigoriev I.V."/>
            <person name="Debuchy R."/>
            <person name="Gladieux P."/>
            <person name="Thoren M.H."/>
            <person name="Johannesson H."/>
        </authorList>
    </citation>
    <scope>NUCLEOTIDE SEQUENCE</scope>
    <source>
        <strain evidence="3">CBS 118394</strain>
    </source>
</reference>
<reference evidence="3" key="1">
    <citation type="journal article" date="2023" name="Mol. Phylogenet. Evol.">
        <title>Genome-scale phylogeny and comparative genomics of the fungal order Sordariales.</title>
        <authorList>
            <person name="Hensen N."/>
            <person name="Bonometti L."/>
            <person name="Westerberg I."/>
            <person name="Brannstrom I.O."/>
            <person name="Guillou S."/>
            <person name="Cros-Aarteil S."/>
            <person name="Calhoun S."/>
            <person name="Haridas S."/>
            <person name="Kuo A."/>
            <person name="Mondo S."/>
            <person name="Pangilinan J."/>
            <person name="Riley R."/>
            <person name="LaButti K."/>
            <person name="Andreopoulos B."/>
            <person name="Lipzen A."/>
            <person name="Chen C."/>
            <person name="Yan M."/>
            <person name="Daum C."/>
            <person name="Ng V."/>
            <person name="Clum A."/>
            <person name="Steindorff A."/>
            <person name="Ohm R.A."/>
            <person name="Martin F."/>
            <person name="Silar P."/>
            <person name="Natvig D.O."/>
            <person name="Lalanne C."/>
            <person name="Gautier V."/>
            <person name="Ament-Velasquez S.L."/>
            <person name="Kruys A."/>
            <person name="Hutchinson M.I."/>
            <person name="Powell A.J."/>
            <person name="Barry K."/>
            <person name="Miller A.N."/>
            <person name="Grigoriev I.V."/>
            <person name="Debuchy R."/>
            <person name="Gladieux P."/>
            <person name="Hiltunen Thoren M."/>
            <person name="Johannesson H."/>
        </authorList>
    </citation>
    <scope>NUCLEOTIDE SEQUENCE</scope>
    <source>
        <strain evidence="3">CBS 118394</strain>
    </source>
</reference>
<evidence type="ECO:0008006" key="5">
    <source>
        <dbReference type="Google" id="ProtNLM"/>
    </source>
</evidence>
<keyword evidence="2" id="KW-0732">Signal</keyword>
<dbReference type="EMBL" id="JAUEDM010000003">
    <property type="protein sequence ID" value="KAK3323060.1"/>
    <property type="molecule type" value="Genomic_DNA"/>
</dbReference>
<protein>
    <recommendedName>
        <fullName evidence="5">CBM-cenC domain-containing protein</fullName>
    </recommendedName>
</protein>
<evidence type="ECO:0000256" key="2">
    <source>
        <dbReference type="SAM" id="SignalP"/>
    </source>
</evidence>
<organism evidence="3 4">
    <name type="scientific">Apodospora peruviana</name>
    <dbReference type="NCBI Taxonomy" id="516989"/>
    <lineage>
        <taxon>Eukaryota</taxon>
        <taxon>Fungi</taxon>
        <taxon>Dikarya</taxon>
        <taxon>Ascomycota</taxon>
        <taxon>Pezizomycotina</taxon>
        <taxon>Sordariomycetes</taxon>
        <taxon>Sordariomycetidae</taxon>
        <taxon>Sordariales</taxon>
        <taxon>Lasiosphaeriaceae</taxon>
        <taxon>Apodospora</taxon>
    </lineage>
</organism>
<proteinExistence type="predicted"/>
<comment type="caution">
    <text evidence="3">The sequence shown here is derived from an EMBL/GenBank/DDBJ whole genome shotgun (WGS) entry which is preliminary data.</text>
</comment>
<dbReference type="AlphaFoldDB" id="A0AAE0M8Q6"/>
<sequence length="270" mass="28791">MRPSTSFFSTALSLLAFSTTALSACLNCTSPVGNSNWANGVLAGSNYYAPTTPTGLWGLGASTNGEGPLELRRDPTGFYYIWNTCPKTHSGYCRVYINQVIRIVAGETYNFATWYQMSNVRTQADTLEIYVETLPSRQRIFNEYTYAGNTAWTTFTTGNFVATITADVLFTFTWRNDPNDAVVNIRQIDMKPVACRLPNPNTSCAPTSTSTTSTTSSTSSSTSTTSTTTTTTTTTTSSSSSSSTSTTSSSSSSSTSTTSSSSSSSTSTTS</sequence>
<evidence type="ECO:0000313" key="4">
    <source>
        <dbReference type="Proteomes" id="UP001283341"/>
    </source>
</evidence>
<evidence type="ECO:0000256" key="1">
    <source>
        <dbReference type="SAM" id="MobiDB-lite"/>
    </source>
</evidence>
<dbReference type="PROSITE" id="PS51257">
    <property type="entry name" value="PROKAR_LIPOPROTEIN"/>
    <property type="match status" value="1"/>
</dbReference>
<feature type="compositionally biased region" description="Low complexity" evidence="1">
    <location>
        <begin position="207"/>
        <end position="270"/>
    </location>
</feature>
<keyword evidence="4" id="KW-1185">Reference proteome</keyword>
<dbReference type="Gene3D" id="2.60.120.260">
    <property type="entry name" value="Galactose-binding domain-like"/>
    <property type="match status" value="1"/>
</dbReference>
<feature type="region of interest" description="Disordered" evidence="1">
    <location>
        <begin position="197"/>
        <end position="270"/>
    </location>
</feature>
<feature type="non-terminal residue" evidence="3">
    <location>
        <position position="270"/>
    </location>
</feature>
<feature type="chain" id="PRO_5042214637" description="CBM-cenC domain-containing protein" evidence="2">
    <location>
        <begin position="24"/>
        <end position="270"/>
    </location>
</feature>
<accession>A0AAE0M8Q6</accession>
<dbReference type="Proteomes" id="UP001283341">
    <property type="component" value="Unassembled WGS sequence"/>
</dbReference>